<gene>
    <name evidence="3" type="primary">100638933</name>
</gene>
<dbReference type="GO" id="GO:0045180">
    <property type="term" value="C:basal cortex"/>
    <property type="evidence" value="ECO:0007669"/>
    <property type="project" value="TreeGrafter"/>
</dbReference>
<dbReference type="Pfam" id="PF21040">
    <property type="entry name" value="CEP104-like_TOG"/>
    <property type="match status" value="1"/>
</dbReference>
<feature type="region of interest" description="Disordered" evidence="1">
    <location>
        <begin position="520"/>
        <end position="678"/>
    </location>
</feature>
<feature type="domain" description="TOG" evidence="2">
    <location>
        <begin position="293"/>
        <end position="529"/>
    </location>
</feature>
<feature type="compositionally biased region" description="Polar residues" evidence="1">
    <location>
        <begin position="1037"/>
        <end position="1048"/>
    </location>
</feature>
<proteinExistence type="predicted"/>
<dbReference type="SMART" id="SM01349">
    <property type="entry name" value="TOG"/>
    <property type="match status" value="3"/>
</dbReference>
<reference evidence="3" key="2">
    <citation type="submission" date="2017-05" db="UniProtKB">
        <authorList>
            <consortium name="EnsemblMetazoa"/>
        </authorList>
    </citation>
    <scope>IDENTIFICATION</scope>
</reference>
<feature type="domain" description="TOG" evidence="2">
    <location>
        <begin position="1179"/>
        <end position="1415"/>
    </location>
</feature>
<dbReference type="GO" id="GO:0005876">
    <property type="term" value="C:spindle microtubule"/>
    <property type="evidence" value="ECO:0007669"/>
    <property type="project" value="TreeGrafter"/>
</dbReference>
<dbReference type="Pfam" id="PF12348">
    <property type="entry name" value="CLASP_N"/>
    <property type="match status" value="2"/>
</dbReference>
<feature type="compositionally biased region" description="Gly residues" evidence="1">
    <location>
        <begin position="1108"/>
        <end position="1119"/>
    </location>
</feature>
<dbReference type="PANTHER" id="PTHR21567:SF9">
    <property type="entry name" value="CLIP-ASSOCIATING PROTEIN"/>
    <property type="match status" value="1"/>
</dbReference>
<dbReference type="InterPro" id="IPR016024">
    <property type="entry name" value="ARM-type_fold"/>
</dbReference>
<dbReference type="STRING" id="400682.A0A1X7V8T9"/>
<accession>A0A1X7V8T9</accession>
<feature type="compositionally biased region" description="Polar residues" evidence="1">
    <location>
        <begin position="600"/>
        <end position="617"/>
    </location>
</feature>
<feature type="compositionally biased region" description="Low complexity" evidence="1">
    <location>
        <begin position="233"/>
        <end position="248"/>
    </location>
</feature>
<feature type="compositionally biased region" description="Basic and acidic residues" evidence="1">
    <location>
        <begin position="1026"/>
        <end position="1036"/>
    </location>
</feature>
<evidence type="ECO:0000313" key="3">
    <source>
        <dbReference type="EnsemblMetazoa" id="Aqu2.1.36408_001"/>
    </source>
</evidence>
<dbReference type="InParanoid" id="A0A1X7V8T9"/>
<dbReference type="SUPFAM" id="SSF48371">
    <property type="entry name" value="ARM repeat"/>
    <property type="match status" value="2"/>
</dbReference>
<dbReference type="GO" id="GO:0000776">
    <property type="term" value="C:kinetochore"/>
    <property type="evidence" value="ECO:0007669"/>
    <property type="project" value="TreeGrafter"/>
</dbReference>
<name>A0A1X7V8T9_AMPQE</name>
<evidence type="ECO:0000256" key="1">
    <source>
        <dbReference type="SAM" id="MobiDB-lite"/>
    </source>
</evidence>
<feature type="region of interest" description="Disordered" evidence="1">
    <location>
        <begin position="225"/>
        <end position="275"/>
    </location>
</feature>
<dbReference type="Gene3D" id="1.25.10.10">
    <property type="entry name" value="Leucine-rich Repeat Variant"/>
    <property type="match status" value="4"/>
</dbReference>
<evidence type="ECO:0000313" key="4">
    <source>
        <dbReference type="Proteomes" id="UP000007879"/>
    </source>
</evidence>
<reference evidence="4" key="1">
    <citation type="journal article" date="2010" name="Nature">
        <title>The Amphimedon queenslandica genome and the evolution of animal complexity.</title>
        <authorList>
            <person name="Srivastava M."/>
            <person name="Simakov O."/>
            <person name="Chapman J."/>
            <person name="Fahey B."/>
            <person name="Gauthier M.E."/>
            <person name="Mitros T."/>
            <person name="Richards G.S."/>
            <person name="Conaco C."/>
            <person name="Dacre M."/>
            <person name="Hellsten U."/>
            <person name="Larroux C."/>
            <person name="Putnam N.H."/>
            <person name="Stanke M."/>
            <person name="Adamska M."/>
            <person name="Darling A."/>
            <person name="Degnan S.M."/>
            <person name="Oakley T.H."/>
            <person name="Plachetzki D.C."/>
            <person name="Zhai Y."/>
            <person name="Adamski M."/>
            <person name="Calcino A."/>
            <person name="Cummins S.F."/>
            <person name="Goodstein D.M."/>
            <person name="Harris C."/>
            <person name="Jackson D.J."/>
            <person name="Leys S.P."/>
            <person name="Shu S."/>
            <person name="Woodcroft B.J."/>
            <person name="Vervoort M."/>
            <person name="Kosik K.S."/>
            <person name="Manning G."/>
            <person name="Degnan B.M."/>
            <person name="Rokhsar D.S."/>
        </authorList>
    </citation>
    <scope>NUCLEOTIDE SEQUENCE [LARGE SCALE GENOMIC DNA]</scope>
</reference>
<feature type="region of interest" description="Disordered" evidence="1">
    <location>
        <begin position="958"/>
        <end position="1090"/>
    </location>
</feature>
<dbReference type="GO" id="GO:0072686">
    <property type="term" value="C:mitotic spindle"/>
    <property type="evidence" value="ECO:0007669"/>
    <property type="project" value="TreeGrafter"/>
</dbReference>
<keyword evidence="4" id="KW-1185">Reference proteome</keyword>
<dbReference type="eggNOG" id="KOG2956">
    <property type="taxonomic scope" value="Eukaryota"/>
</dbReference>
<dbReference type="InterPro" id="IPR034085">
    <property type="entry name" value="TOG"/>
</dbReference>
<dbReference type="InterPro" id="IPR011989">
    <property type="entry name" value="ARM-like"/>
</dbReference>
<feature type="compositionally biased region" description="Low complexity" evidence="1">
    <location>
        <begin position="658"/>
        <end position="678"/>
    </location>
</feature>
<dbReference type="GO" id="GO:0040001">
    <property type="term" value="P:establishment of mitotic spindle localization"/>
    <property type="evidence" value="ECO:0007669"/>
    <property type="project" value="TreeGrafter"/>
</dbReference>
<feature type="compositionally biased region" description="Low complexity" evidence="1">
    <location>
        <begin position="986"/>
        <end position="999"/>
    </location>
</feature>
<dbReference type="GO" id="GO:0008017">
    <property type="term" value="F:microtubule binding"/>
    <property type="evidence" value="ECO:0007669"/>
    <property type="project" value="TreeGrafter"/>
</dbReference>
<dbReference type="Proteomes" id="UP000007879">
    <property type="component" value="Unassembled WGS sequence"/>
</dbReference>
<evidence type="ECO:0000259" key="2">
    <source>
        <dbReference type="SMART" id="SM01349"/>
    </source>
</evidence>
<sequence>MEAKILAGVLHTDTHTRLQAGEQLLEYLRNEENQLAEFEDLEELIKGLANWMSSSNFRMSLQAMDLLIMIIIQFKEKFKHYISILLPVIREKLGDAKDSVREKTQVLIQQIMQDTVTSPQKLLDTVLEGILTHKNWRVKEQGLLCITRTLSFFGTSQISVSKYVGSICELLGDANAQVRSVAIESLVEIYRHVGVKVRIDITKRTNIPAAKLQLILQKFDELDKESGEDGDESGSLSSCSSSASASKGQGSGPVTSGGGKRKGSAPVSNGGSSSGAIDEAQFEKSYTDVPHLNIFTQADIDRIMDSISKVLSNKDAQWDTRVSSLKELRAVIQSEVVDYQNFVSQLRGLEIPYQSALKDLRSQVVREACVTLACLAVHLRVDLLQFAELMLPHLIALLPNSAKVMASSANVCVKVIIQNCPNHRLIGPVVQGFQAKSAITRKSCAEIIELLTRNWDTGILDRAGSTLEEAIVKGVKDADATARKLMRRAFWGYHSHYPSAADRLFNTFDSQIQKHLRDEKRQLDGEPPAPPVQLSQIKPKVKKSDLLFQNSSEGGDSLPPSRGGSVPSIKIRTPTIRAPVLKNRRTTEPALPATKPPLSKSGQSSDNLLSDASQSSLGAPARPSSRTGSSRKTSEDRPVTPSGRHRPPRAKSPGIGGSSRDSSPARKSSSLSRKALPKLTHDSLTQIVGFAPSSGMIDDDDDTASITSDRSAFSVSSEMSVTPYATSKYPNPITDLDELIKLCTSKTWSERKDGIAQLHLLLESDHELTASDISKVKDVFKRFFAETNSQVYGMFLETLTRFIQSHRIHLNDWIYILLLKLLQKQGNDMLKSVQYKVQLVLEHVRKAFDPSSQFSVLCRILTDPAQPMTVKVKQAWLEYVHELVPMIDSEDFKETSETRQAFTKLLALTLEPKSLEVRKASQRVVTGLFDLNASVFSLLLRGVPHNLKENAERIVKGYIQDGNSSDDDEIVPPSPTSRAVPKSKSHTMGSHSGTSSMSSGPPQRQVQPLSPSYRQMSSSSPNIVSNRHEAPPDHTTPKSGTPQTQRSSRVPVPTGRGTPSGLTPTKIPRPSSRQGGPGSALPPRARSVDPERMMATTQLQDFNHSLMVGGGGGGGGGGHSKPRDRYQRPMSSQSEYITASLAGGGRGYANGVRNPLLPRPPSSQGFMLDHFISTLPMLDFGSPDPDGEPRDQIALLLKQIKDTNNSKVRTTAIQSIFSLAKSFDYNNWKDHISDAMTTLVSCTNDSDGLVRTMSLRVIRELVKARPPGLTQFTEQLTNQSLSSYQETDCNVSQAAEDLFSPLAAALPPPRVLDILIPLVSKGADASSLGALKLISKVVSHSDESCISERLNDMVPGIVQGYRHEESSIRKASVFCLVEIHGIVGEDLRPFLSVLTSSQTKLLDLYIKRHHSSSKRDSHPTSSEQ</sequence>
<protein>
    <recommendedName>
        <fullName evidence="2">TOG domain-containing protein</fullName>
    </recommendedName>
</protein>
<feature type="compositionally biased region" description="Gly residues" evidence="1">
    <location>
        <begin position="249"/>
        <end position="258"/>
    </location>
</feature>
<feature type="region of interest" description="Disordered" evidence="1">
    <location>
        <begin position="1104"/>
        <end position="1133"/>
    </location>
</feature>
<dbReference type="EnsemblMetazoa" id="XM_019994555.1">
    <property type="protein sequence ID" value="XP_019850114.1"/>
    <property type="gene ID" value="LOC100638933"/>
</dbReference>
<feature type="domain" description="TOG" evidence="2">
    <location>
        <begin position="2"/>
        <end position="228"/>
    </location>
</feature>
<feature type="compositionally biased region" description="Polar residues" evidence="1">
    <location>
        <begin position="266"/>
        <end position="275"/>
    </location>
</feature>
<dbReference type="GO" id="GO:0005881">
    <property type="term" value="C:cytoplasmic microtubule"/>
    <property type="evidence" value="ECO:0007669"/>
    <property type="project" value="TreeGrafter"/>
</dbReference>
<dbReference type="GO" id="GO:0090307">
    <property type="term" value="P:mitotic spindle assembly"/>
    <property type="evidence" value="ECO:0007669"/>
    <property type="project" value="TreeGrafter"/>
</dbReference>
<dbReference type="PANTHER" id="PTHR21567">
    <property type="entry name" value="CLASP"/>
    <property type="match status" value="1"/>
</dbReference>
<organism evidence="3">
    <name type="scientific">Amphimedon queenslandica</name>
    <name type="common">Sponge</name>
    <dbReference type="NCBI Taxonomy" id="400682"/>
    <lineage>
        <taxon>Eukaryota</taxon>
        <taxon>Metazoa</taxon>
        <taxon>Porifera</taxon>
        <taxon>Demospongiae</taxon>
        <taxon>Heteroscleromorpha</taxon>
        <taxon>Haplosclerida</taxon>
        <taxon>Niphatidae</taxon>
        <taxon>Amphimedon</taxon>
    </lineage>
</organism>
<dbReference type="GO" id="GO:0005815">
    <property type="term" value="C:microtubule organizing center"/>
    <property type="evidence" value="ECO:0007669"/>
    <property type="project" value="TreeGrafter"/>
</dbReference>
<dbReference type="KEGG" id="aqu:100638933"/>
<dbReference type="EnsemblMetazoa" id="Aqu2.1.36408_001">
    <property type="protein sequence ID" value="Aqu2.1.36408_001"/>
    <property type="gene ID" value="Aqu2.1.36408"/>
</dbReference>
<feature type="compositionally biased region" description="Low complexity" evidence="1">
    <location>
        <begin position="1008"/>
        <end position="1021"/>
    </location>
</feature>
<dbReference type="OrthoDB" id="46159at2759"/>
<dbReference type="InterPro" id="IPR024395">
    <property type="entry name" value="CLASP_N_dom"/>
</dbReference>